<protein>
    <submittedName>
        <fullName evidence="3">Putative glycosyl transferase</fullName>
    </submittedName>
</protein>
<evidence type="ECO:0000259" key="2">
    <source>
        <dbReference type="Pfam" id="PF13439"/>
    </source>
</evidence>
<feature type="domain" description="Glycosyl transferase family 1" evidence="1">
    <location>
        <begin position="190"/>
        <end position="347"/>
    </location>
</feature>
<dbReference type="SUPFAM" id="SSF53756">
    <property type="entry name" value="UDP-Glycosyltransferase/glycogen phosphorylase"/>
    <property type="match status" value="1"/>
</dbReference>
<dbReference type="Pfam" id="PF13439">
    <property type="entry name" value="Glyco_transf_4"/>
    <property type="match status" value="1"/>
</dbReference>
<evidence type="ECO:0000313" key="3">
    <source>
        <dbReference type="EMBL" id="ADX97408.1"/>
    </source>
</evidence>
<reference evidence="3" key="1">
    <citation type="journal article" date="2011" name="Glycobiology">
        <title>The genetics and structure of the O-specific polysaccharide of Yersinia pseudotuberculosis serotype O:10 and its relationship with Escherichia coli O111 and Salmonella enterica O35.</title>
        <authorList>
            <person name="Kenyon J.J."/>
            <person name="De Castro C."/>
            <person name="Cunneen M.M."/>
            <person name="Reeves P.R."/>
            <person name="Molinaro A."/>
            <person name="Holst O."/>
            <person name="Skurnik M."/>
        </authorList>
    </citation>
    <scope>NUCLEOTIDE SEQUENCE</scope>
    <source>
        <strain evidence="3">6088</strain>
    </source>
</reference>
<evidence type="ECO:0000259" key="1">
    <source>
        <dbReference type="Pfam" id="PF00534"/>
    </source>
</evidence>
<feature type="domain" description="Glycosyltransferase subfamily 4-like N-terminal" evidence="2">
    <location>
        <begin position="21"/>
        <end position="183"/>
    </location>
</feature>
<dbReference type="Pfam" id="PF00534">
    <property type="entry name" value="Glycos_transf_1"/>
    <property type="match status" value="1"/>
</dbReference>
<dbReference type="InterPro" id="IPR028098">
    <property type="entry name" value="Glyco_trans_4-like_N"/>
</dbReference>
<keyword evidence="3" id="KW-0808">Transferase</keyword>
<dbReference type="PANTHER" id="PTHR12526:SF630">
    <property type="entry name" value="GLYCOSYLTRANSFERASE"/>
    <property type="match status" value="1"/>
</dbReference>
<dbReference type="GO" id="GO:0016757">
    <property type="term" value="F:glycosyltransferase activity"/>
    <property type="evidence" value="ECO:0007669"/>
    <property type="project" value="InterPro"/>
</dbReference>
<dbReference type="GO" id="GO:1901135">
    <property type="term" value="P:carbohydrate derivative metabolic process"/>
    <property type="evidence" value="ECO:0007669"/>
    <property type="project" value="UniProtKB-ARBA"/>
</dbReference>
<organism evidence="3">
    <name type="scientific">Yersinia pseudotuberculosis</name>
    <dbReference type="NCBI Taxonomy" id="633"/>
    <lineage>
        <taxon>Bacteria</taxon>
        <taxon>Pseudomonadati</taxon>
        <taxon>Pseudomonadota</taxon>
        <taxon>Gammaproteobacteria</taxon>
        <taxon>Enterobacterales</taxon>
        <taxon>Yersiniaceae</taxon>
        <taxon>Yersinia</taxon>
    </lineage>
</organism>
<proteinExistence type="predicted"/>
<dbReference type="PANTHER" id="PTHR12526">
    <property type="entry name" value="GLYCOSYLTRANSFERASE"/>
    <property type="match status" value="1"/>
</dbReference>
<dbReference type="InterPro" id="IPR001296">
    <property type="entry name" value="Glyco_trans_1"/>
</dbReference>
<gene>
    <name evidence="3" type="primary">wbzG</name>
</gene>
<name>F1CLM5_YERPU</name>
<accession>F1CLM5</accession>
<sequence length="379" mass="42613">MCIFTRFNMKILYIITKANEIGGAQIHIKDLCIRLLNDGNEPEVIVGENGALVDFLINENIKVHILPSLVRDISPIKDMKCILQMRKLVKEINPDVVTIHSSKAGIIGRLSLICSGLPVIFTAHGWSFANGINDKRKFIYIWIEKFCAIFSDKIITVSKQDKDLAIKYKVATDEQQIIIHNGILGKSVENKKNDNETCIRLISIARFCEQKDHETLLKALALINNNNWNLSLIGKGPCLEKTKLLTKELGLNDKVIFLGERLDVEVLLASSDVFLLISNWEGFPISILEAMRASLPVIASDVGGVCEAVNHGDNGFLVNRKDIYGLSKVIETLIENKELRLKMGKCGESLFKNDFDFESMYQKTLSVYSDVFNKRKLKG</sequence>
<dbReference type="AlphaFoldDB" id="F1CLM5"/>
<dbReference type="EMBL" id="HQ396160">
    <property type="protein sequence ID" value="ADX97408.1"/>
    <property type="molecule type" value="Genomic_DNA"/>
</dbReference>
<dbReference type="Gene3D" id="3.40.50.2000">
    <property type="entry name" value="Glycogen Phosphorylase B"/>
    <property type="match status" value="2"/>
</dbReference>
<dbReference type="CDD" id="cd03808">
    <property type="entry name" value="GT4_CapM-like"/>
    <property type="match status" value="1"/>
</dbReference>